<keyword evidence="2" id="KW-0285">Flavoprotein</keyword>
<sequence length="543" mass="57944">MTTTQGTEQGTEYDVVVAGAGPVGLFLAGELRLGGALRVLVVERLPEVDETIKAGWINHPSAVALNRRGLLPELAAVREAVQERLRAFQDLKDGDENNNGDRDGGGGTNQRPRIAGHFAGIMLDPELFDASGPEWADADPAAGHGLLMPQAELERALGRWAERLGVEVRRGVELTGFTEEADGVAVQLDGRTVRAGWLVGCDGGRSTVRRLAGFAFPGTAPEITGYQALVELSGAERLKAGWNTTDVGTYVHGPFPGRILTVEFDSPPADRYAPVTAEELEASLRRVSGVPEVRVTGVRTATRFTDNARQATEYRRGRVLLAGDAAHVHSPFGGQGLNLGLGDALNLGWKLAAVVGGRAPESLLDTYTAERHPIGAWVLDWTRAQIALMRPDRHARALRRVVEDLAGSGAGTTYLVNRISGVWQRYDLPGSHPLTGASAPDLPLSDGTRLGEHLHTGRPLLLDLTGSPAPDTLTAPYADRLTVLTTTCLTRPTLRALLVRPDGFVAWAADTDGEEKEDEDGLAAALERWVGRSGAGARALTRG</sequence>
<reference evidence="6 7" key="1">
    <citation type="submission" date="2020-08" db="EMBL/GenBank/DDBJ databases">
        <title>Sequencing the genomes of 1000 actinobacteria strains.</title>
        <authorList>
            <person name="Klenk H.-P."/>
        </authorList>
    </citation>
    <scope>NUCLEOTIDE SEQUENCE [LARGE SCALE GENOMIC DNA]</scope>
    <source>
        <strain evidence="6 7">DSM 41827</strain>
    </source>
</reference>
<accession>A0A7W3NML0</accession>
<evidence type="ECO:0000259" key="5">
    <source>
        <dbReference type="Pfam" id="PF01494"/>
    </source>
</evidence>
<dbReference type="EMBL" id="JACJIJ010000002">
    <property type="protein sequence ID" value="MBA9053336.1"/>
    <property type="molecule type" value="Genomic_DNA"/>
</dbReference>
<dbReference type="PANTHER" id="PTHR43004">
    <property type="entry name" value="TRK SYSTEM POTASSIUM UPTAKE PROTEIN"/>
    <property type="match status" value="1"/>
</dbReference>
<evidence type="ECO:0000256" key="3">
    <source>
        <dbReference type="ARBA" id="ARBA00022827"/>
    </source>
</evidence>
<gene>
    <name evidence="6" type="ORF">HDA42_002514</name>
</gene>
<dbReference type="GO" id="GO:0071949">
    <property type="term" value="F:FAD binding"/>
    <property type="evidence" value="ECO:0007669"/>
    <property type="project" value="InterPro"/>
</dbReference>
<dbReference type="RefSeq" id="WP_182775551.1">
    <property type="nucleotide sequence ID" value="NZ_BAAAHW010000006.1"/>
</dbReference>
<dbReference type="Pfam" id="PF01494">
    <property type="entry name" value="FAD_binding_3"/>
    <property type="match status" value="1"/>
</dbReference>
<dbReference type="SUPFAM" id="SSF51905">
    <property type="entry name" value="FAD/NAD(P)-binding domain"/>
    <property type="match status" value="1"/>
</dbReference>
<organism evidence="6 7">
    <name type="scientific">Streptomyces murinus</name>
    <dbReference type="NCBI Taxonomy" id="33900"/>
    <lineage>
        <taxon>Bacteria</taxon>
        <taxon>Bacillati</taxon>
        <taxon>Actinomycetota</taxon>
        <taxon>Actinomycetes</taxon>
        <taxon>Kitasatosporales</taxon>
        <taxon>Streptomycetaceae</taxon>
        <taxon>Streptomyces</taxon>
    </lineage>
</organism>
<dbReference type="AlphaFoldDB" id="A0A7W3NML0"/>
<dbReference type="InterPro" id="IPR002938">
    <property type="entry name" value="FAD-bd"/>
</dbReference>
<name>A0A7W3NML0_STRMR</name>
<dbReference type="PANTHER" id="PTHR43004:SF19">
    <property type="entry name" value="BINDING MONOOXYGENASE, PUTATIVE (JCVI)-RELATED"/>
    <property type="match status" value="1"/>
</dbReference>
<evidence type="ECO:0000256" key="2">
    <source>
        <dbReference type="ARBA" id="ARBA00022630"/>
    </source>
</evidence>
<dbReference type="Proteomes" id="UP000577386">
    <property type="component" value="Unassembled WGS sequence"/>
</dbReference>
<evidence type="ECO:0000256" key="4">
    <source>
        <dbReference type="SAM" id="MobiDB-lite"/>
    </source>
</evidence>
<evidence type="ECO:0000256" key="1">
    <source>
        <dbReference type="ARBA" id="ARBA00001974"/>
    </source>
</evidence>
<comment type="cofactor">
    <cofactor evidence="1">
        <name>FAD</name>
        <dbReference type="ChEBI" id="CHEBI:57692"/>
    </cofactor>
</comment>
<dbReference type="Pfam" id="PF21274">
    <property type="entry name" value="Rng_hyd_C"/>
    <property type="match status" value="1"/>
</dbReference>
<proteinExistence type="predicted"/>
<keyword evidence="3" id="KW-0274">FAD</keyword>
<dbReference type="PRINTS" id="PR00420">
    <property type="entry name" value="RNGMNOXGNASE"/>
</dbReference>
<feature type="domain" description="FAD-binding" evidence="5">
    <location>
        <begin position="12"/>
        <end position="381"/>
    </location>
</feature>
<dbReference type="Gene3D" id="3.40.30.120">
    <property type="match status" value="1"/>
</dbReference>
<dbReference type="Gene3D" id="3.50.50.60">
    <property type="entry name" value="FAD/NAD(P)-binding domain"/>
    <property type="match status" value="2"/>
</dbReference>
<dbReference type="InterPro" id="IPR050641">
    <property type="entry name" value="RIFMO-like"/>
</dbReference>
<feature type="region of interest" description="Disordered" evidence="4">
    <location>
        <begin position="88"/>
        <end position="111"/>
    </location>
</feature>
<dbReference type="GeneID" id="93981053"/>
<protein>
    <submittedName>
        <fullName evidence="6">2-polyprenyl-6-methoxyphenol hydroxylase-like FAD-dependent oxidoreductase</fullName>
    </submittedName>
</protein>
<keyword evidence="7" id="KW-1185">Reference proteome</keyword>
<evidence type="ECO:0000313" key="6">
    <source>
        <dbReference type="EMBL" id="MBA9053336.1"/>
    </source>
</evidence>
<dbReference type="InterPro" id="IPR036188">
    <property type="entry name" value="FAD/NAD-bd_sf"/>
</dbReference>
<feature type="compositionally biased region" description="Basic and acidic residues" evidence="4">
    <location>
        <begin position="88"/>
        <end position="104"/>
    </location>
</feature>
<comment type="caution">
    <text evidence="6">The sequence shown here is derived from an EMBL/GenBank/DDBJ whole genome shotgun (WGS) entry which is preliminary data.</text>
</comment>
<dbReference type="GO" id="GO:0016709">
    <property type="term" value="F:oxidoreductase activity, acting on paired donors, with incorporation or reduction of molecular oxygen, NAD(P)H as one donor, and incorporation of one atom of oxygen"/>
    <property type="evidence" value="ECO:0007669"/>
    <property type="project" value="UniProtKB-ARBA"/>
</dbReference>
<evidence type="ECO:0000313" key="7">
    <source>
        <dbReference type="Proteomes" id="UP000577386"/>
    </source>
</evidence>